<evidence type="ECO:0000259" key="1">
    <source>
        <dbReference type="PROSITE" id="PS50113"/>
    </source>
</evidence>
<reference evidence="4" key="1">
    <citation type="submission" date="2023-03" db="EMBL/GenBank/DDBJ databases">
        <title>MT1 and MT2 Draft Genomes of Novel Species.</title>
        <authorList>
            <person name="Venkateswaran K."/>
        </authorList>
    </citation>
    <scope>NUCLEOTIDE SEQUENCE</scope>
    <source>
        <strain evidence="4">F6_3S_P_2</strain>
    </source>
</reference>
<name>A0ABT8JNV7_9BACL</name>
<accession>A0ABT8JNV7</accession>
<dbReference type="SUPFAM" id="SSF55785">
    <property type="entry name" value="PYP-like sensor domain (PAS domain)"/>
    <property type="match status" value="1"/>
</dbReference>
<dbReference type="InterPro" id="IPR000160">
    <property type="entry name" value="GGDEF_dom"/>
</dbReference>
<dbReference type="SMART" id="SM00267">
    <property type="entry name" value="GGDEF"/>
    <property type="match status" value="1"/>
</dbReference>
<dbReference type="CDD" id="cd00130">
    <property type="entry name" value="PAS"/>
    <property type="match status" value="1"/>
</dbReference>
<evidence type="ECO:0000313" key="5">
    <source>
        <dbReference type="Proteomes" id="UP001175097"/>
    </source>
</evidence>
<dbReference type="InterPro" id="IPR001633">
    <property type="entry name" value="EAL_dom"/>
</dbReference>
<feature type="domain" description="PAC" evidence="1">
    <location>
        <begin position="82"/>
        <end position="136"/>
    </location>
</feature>
<dbReference type="Pfam" id="PF00563">
    <property type="entry name" value="EAL"/>
    <property type="match status" value="1"/>
</dbReference>
<dbReference type="SMART" id="SM00052">
    <property type="entry name" value="EAL"/>
    <property type="match status" value="1"/>
</dbReference>
<sequence length="549" mass="62703">MSTANTTTINELPHIMDSLIQFLMVTRTDSEGLITYTNNNFLGASDWTPKRILGRSFWQMFSEEKEGQTQADAIWNRISSGKSFFGKVEKLSRNGDPYFVKMIAIPIMDDAGILESATFLELDITEDIELQEKLQQIAFIDFETGLMSRHKLEAVANEFINENRHFSFVYITIDHYYTLKDLQSNESESVLIREFTNRLKRYFQGDPIARMGVSQFVVLTGFGDWFVQGFLGFLKEQPIYLENHSLPLSVSGSIVRYPEDQQSYTQLIKASLAAISNHADQGSGKISSLSADSHKDLNRRFIIDKKMLTALDHQNLQVFYQPQLDIATDKVKVYEALVRWEDEELGYVNPDELIPIAEENGLIHAIGAYVIEEAANLAMELMKNDQDISISVNTSVREFGDSFQMKEKLMGILQETKCPPDKIQLEITEKFAFQAEQEQSIIRQMKVLKDKGIQFILDDFGTGYASFRYMQHLPISKVKIDKVFVNSLLTMPKTKQLVEGMILFGKSMGFYVIAEGVETKEQFELLKEMGVDAVQGYYIGAPMRRNEIF</sequence>
<dbReference type="InterPro" id="IPR029787">
    <property type="entry name" value="Nucleotide_cyclase"/>
</dbReference>
<evidence type="ECO:0000313" key="4">
    <source>
        <dbReference type="EMBL" id="MDN4606092.1"/>
    </source>
</evidence>
<proteinExistence type="predicted"/>
<feature type="domain" description="GGDEF" evidence="3">
    <location>
        <begin position="164"/>
        <end position="291"/>
    </location>
</feature>
<dbReference type="PANTHER" id="PTHR44757">
    <property type="entry name" value="DIGUANYLATE CYCLASE DGCP"/>
    <property type="match status" value="1"/>
</dbReference>
<dbReference type="InterPro" id="IPR035965">
    <property type="entry name" value="PAS-like_dom_sf"/>
</dbReference>
<gene>
    <name evidence="4" type="ORF">P5G49_01195</name>
</gene>
<dbReference type="PANTHER" id="PTHR44757:SF2">
    <property type="entry name" value="BIOFILM ARCHITECTURE MAINTENANCE PROTEIN MBAA"/>
    <property type="match status" value="1"/>
</dbReference>
<dbReference type="InterPro" id="IPR013656">
    <property type="entry name" value="PAS_4"/>
</dbReference>
<evidence type="ECO:0000259" key="3">
    <source>
        <dbReference type="PROSITE" id="PS50887"/>
    </source>
</evidence>
<feature type="domain" description="EAL" evidence="2">
    <location>
        <begin position="300"/>
        <end position="549"/>
    </location>
</feature>
<dbReference type="Pfam" id="PF08448">
    <property type="entry name" value="PAS_4"/>
    <property type="match status" value="1"/>
</dbReference>
<dbReference type="CDD" id="cd01948">
    <property type="entry name" value="EAL"/>
    <property type="match status" value="1"/>
</dbReference>
<dbReference type="InterPro" id="IPR035919">
    <property type="entry name" value="EAL_sf"/>
</dbReference>
<dbReference type="Gene3D" id="3.30.70.270">
    <property type="match status" value="1"/>
</dbReference>
<dbReference type="Gene3D" id="3.30.450.20">
    <property type="entry name" value="PAS domain"/>
    <property type="match status" value="1"/>
</dbReference>
<dbReference type="Gene3D" id="3.20.20.450">
    <property type="entry name" value="EAL domain"/>
    <property type="match status" value="1"/>
</dbReference>
<dbReference type="RefSeq" id="WP_301241634.1">
    <property type="nucleotide sequence ID" value="NZ_JAROCC010000001.1"/>
</dbReference>
<dbReference type="EMBL" id="JAROCC010000001">
    <property type="protein sequence ID" value="MDN4606092.1"/>
    <property type="molecule type" value="Genomic_DNA"/>
</dbReference>
<protein>
    <submittedName>
        <fullName evidence="4">EAL domain-containing protein</fullName>
    </submittedName>
</protein>
<organism evidence="4 5">
    <name type="scientific">Sporosarcina highlanderae</name>
    <dbReference type="NCBI Taxonomy" id="3035916"/>
    <lineage>
        <taxon>Bacteria</taxon>
        <taxon>Bacillati</taxon>
        <taxon>Bacillota</taxon>
        <taxon>Bacilli</taxon>
        <taxon>Bacillales</taxon>
        <taxon>Caryophanaceae</taxon>
        <taxon>Sporosarcina</taxon>
    </lineage>
</organism>
<comment type="caution">
    <text evidence="4">The sequence shown here is derived from an EMBL/GenBank/DDBJ whole genome shotgun (WGS) entry which is preliminary data.</text>
</comment>
<dbReference type="InterPro" id="IPR052155">
    <property type="entry name" value="Biofilm_reg_signaling"/>
</dbReference>
<dbReference type="SUPFAM" id="SSF141868">
    <property type="entry name" value="EAL domain-like"/>
    <property type="match status" value="1"/>
</dbReference>
<dbReference type="NCBIfam" id="TIGR00229">
    <property type="entry name" value="sensory_box"/>
    <property type="match status" value="1"/>
</dbReference>
<dbReference type="PROSITE" id="PS50887">
    <property type="entry name" value="GGDEF"/>
    <property type="match status" value="1"/>
</dbReference>
<dbReference type="Proteomes" id="UP001175097">
    <property type="component" value="Unassembled WGS sequence"/>
</dbReference>
<dbReference type="PROSITE" id="PS50113">
    <property type="entry name" value="PAC"/>
    <property type="match status" value="1"/>
</dbReference>
<dbReference type="InterPro" id="IPR000700">
    <property type="entry name" value="PAS-assoc_C"/>
</dbReference>
<dbReference type="SUPFAM" id="SSF55073">
    <property type="entry name" value="Nucleotide cyclase"/>
    <property type="match status" value="1"/>
</dbReference>
<dbReference type="InterPro" id="IPR000014">
    <property type="entry name" value="PAS"/>
</dbReference>
<evidence type="ECO:0000259" key="2">
    <source>
        <dbReference type="PROSITE" id="PS50883"/>
    </source>
</evidence>
<dbReference type="InterPro" id="IPR043128">
    <property type="entry name" value="Rev_trsase/Diguanyl_cyclase"/>
</dbReference>
<dbReference type="PROSITE" id="PS50883">
    <property type="entry name" value="EAL"/>
    <property type="match status" value="1"/>
</dbReference>
<keyword evidence="5" id="KW-1185">Reference proteome</keyword>